<dbReference type="GO" id="GO:0005874">
    <property type="term" value="C:microtubule"/>
    <property type="evidence" value="ECO:0007669"/>
    <property type="project" value="UniProtKB-KW"/>
</dbReference>
<dbReference type="InterPro" id="IPR017975">
    <property type="entry name" value="Tubulin_CS"/>
</dbReference>
<gene>
    <name evidence="7" type="ORF">TPC1_12401</name>
</gene>
<dbReference type="PROSITE" id="PS00228">
    <property type="entry name" value="TUBULIN_B_AUTOREG"/>
    <property type="match status" value="1"/>
</dbReference>
<comment type="similarity">
    <text evidence="1 5">Belongs to the tubulin family.</text>
</comment>
<keyword evidence="4 5" id="KW-0342">GTP-binding</keyword>
<organism evidence="7">
    <name type="scientific">Trepomonas sp. PC1</name>
    <dbReference type="NCBI Taxonomy" id="1076344"/>
    <lineage>
        <taxon>Eukaryota</taxon>
        <taxon>Metamonada</taxon>
        <taxon>Diplomonadida</taxon>
        <taxon>Hexamitidae</taxon>
        <taxon>Hexamitinae</taxon>
        <taxon>Trepomonas</taxon>
    </lineage>
</organism>
<dbReference type="InterPro" id="IPR004057">
    <property type="entry name" value="Epsilon_tubulin"/>
</dbReference>
<dbReference type="PROSITE" id="PS00227">
    <property type="entry name" value="TUBULIN"/>
    <property type="match status" value="1"/>
</dbReference>
<feature type="domain" description="Tubulin/FtsZ GTPase" evidence="6">
    <location>
        <begin position="36"/>
        <end position="255"/>
    </location>
</feature>
<evidence type="ECO:0000256" key="3">
    <source>
        <dbReference type="ARBA" id="ARBA00022741"/>
    </source>
</evidence>
<dbReference type="InterPro" id="IPR003008">
    <property type="entry name" value="Tubulin_FtsZ_GTPase"/>
</dbReference>
<sequence length="429" mass="48704">MREIISIQIGQCGNQIGSAFWKQIATEHPPHATEQSSTFFNETLQKQYARALLVDMEEGVINQIRKSELAPIFTEQQYMTGTDGSGNNFADGYARHGVERMQEFSDRVSSLLEKCDSPQAFQTFSSTGGGTGSGFGARCIEHLKEQFDLQILSNVVVPSANGDVVTGPYNSMLSMSTFLQASNLVLPFDNEVIFQNFEKQKPKQKPMLAQQEKCLLSTLPVVKTELSEKQKSFNQINNLVARSISLLSASMRFGGEMNVDLNELSTNLVPYQDLNLCLVNYVPFHHQSNQHTQNLKQLFSVHNSLSTVEKDSFVISNLMMVQSKAMNFGVFSQTFDQIVKNDEFLQQQQFKLGLTAGGCNQQESYAWVRNSQESGGILSKIFQNYNALRQKKVYLFHYLKYMEESEIDERAERLISVQEEYRQIQKRFE</sequence>
<dbReference type="EMBL" id="GDID01001793">
    <property type="protein sequence ID" value="JAP94813.1"/>
    <property type="molecule type" value="Transcribed_RNA"/>
</dbReference>
<dbReference type="GO" id="GO:0005525">
    <property type="term" value="F:GTP binding"/>
    <property type="evidence" value="ECO:0007669"/>
    <property type="project" value="UniProtKB-UniRule"/>
</dbReference>
<dbReference type="SUPFAM" id="SSF55307">
    <property type="entry name" value="Tubulin C-terminal domain-like"/>
    <property type="match status" value="1"/>
</dbReference>
<dbReference type="InterPro" id="IPR000217">
    <property type="entry name" value="Tubulin"/>
</dbReference>
<evidence type="ECO:0000256" key="5">
    <source>
        <dbReference type="RuleBase" id="RU000352"/>
    </source>
</evidence>
<evidence type="ECO:0000256" key="2">
    <source>
        <dbReference type="ARBA" id="ARBA00022701"/>
    </source>
</evidence>
<dbReference type="PANTHER" id="PTHR11588">
    <property type="entry name" value="TUBULIN"/>
    <property type="match status" value="1"/>
</dbReference>
<feature type="non-terminal residue" evidence="7">
    <location>
        <position position="429"/>
    </location>
</feature>
<accession>A0A146KDI6</accession>
<evidence type="ECO:0000256" key="1">
    <source>
        <dbReference type="ARBA" id="ARBA00009636"/>
    </source>
</evidence>
<dbReference type="SMART" id="SM00864">
    <property type="entry name" value="Tubulin"/>
    <property type="match status" value="1"/>
</dbReference>
<reference evidence="7" key="1">
    <citation type="submission" date="2015-07" db="EMBL/GenBank/DDBJ databases">
        <title>Adaptation to a free-living lifestyle via gene acquisitions in the diplomonad Trepomonas sp. PC1.</title>
        <authorList>
            <person name="Xu F."/>
            <person name="Jerlstrom-Hultqvist J."/>
            <person name="Kolisko M."/>
            <person name="Simpson A.G.B."/>
            <person name="Roger A.J."/>
            <person name="Svard S.G."/>
            <person name="Andersson J.O."/>
        </authorList>
    </citation>
    <scope>NUCLEOTIDE SEQUENCE</scope>
    <source>
        <strain evidence="7">PC1</strain>
    </source>
</reference>
<dbReference type="Gene3D" id="1.10.287.600">
    <property type="entry name" value="Helix hairpin bin"/>
    <property type="match status" value="1"/>
</dbReference>
<dbReference type="SUPFAM" id="SSF52490">
    <property type="entry name" value="Tubulin nucleotide-binding domain-like"/>
    <property type="match status" value="1"/>
</dbReference>
<dbReference type="InterPro" id="IPR013838">
    <property type="entry name" value="Beta-tubulin_BS"/>
</dbReference>
<dbReference type="InterPro" id="IPR036525">
    <property type="entry name" value="Tubulin/FtsZ_GTPase_sf"/>
</dbReference>
<dbReference type="PRINTS" id="PR01519">
    <property type="entry name" value="EPSLNTUBULIN"/>
</dbReference>
<evidence type="ECO:0000256" key="4">
    <source>
        <dbReference type="ARBA" id="ARBA00023134"/>
    </source>
</evidence>
<dbReference type="InterPro" id="IPR023123">
    <property type="entry name" value="Tubulin_C"/>
</dbReference>
<dbReference type="InterPro" id="IPR008280">
    <property type="entry name" value="Tub_FtsZ_C"/>
</dbReference>
<evidence type="ECO:0000313" key="7">
    <source>
        <dbReference type="EMBL" id="JAP94813.1"/>
    </source>
</evidence>
<dbReference type="Pfam" id="PF00091">
    <property type="entry name" value="Tubulin"/>
    <property type="match status" value="1"/>
</dbReference>
<dbReference type="Gene3D" id="3.40.50.1440">
    <property type="entry name" value="Tubulin/FtsZ, GTPase domain"/>
    <property type="match status" value="1"/>
</dbReference>
<dbReference type="PRINTS" id="PR01161">
    <property type="entry name" value="TUBULIN"/>
</dbReference>
<name>A0A146KDI6_9EUKA</name>
<keyword evidence="3 5" id="KW-0547">Nucleotide-binding</keyword>
<keyword evidence="2 5" id="KW-0493">Microtubule</keyword>
<proteinExistence type="inferred from homology"/>
<dbReference type="GO" id="GO:0007017">
    <property type="term" value="P:microtubule-based process"/>
    <property type="evidence" value="ECO:0007669"/>
    <property type="project" value="InterPro"/>
</dbReference>
<evidence type="ECO:0000259" key="6">
    <source>
        <dbReference type="SMART" id="SM00864"/>
    </source>
</evidence>
<protein>
    <submittedName>
        <fullName evidence="7">Epsilon tubulin</fullName>
    </submittedName>
</protein>
<dbReference type="AlphaFoldDB" id="A0A146KDI6"/>